<dbReference type="SUPFAM" id="SSF48452">
    <property type="entry name" value="TPR-like"/>
    <property type="match status" value="1"/>
</dbReference>
<dbReference type="eggNOG" id="COG3063">
    <property type="taxonomic scope" value="Bacteria"/>
</dbReference>
<comment type="caution">
    <text evidence="2">The sequence shown here is derived from an EMBL/GenBank/DDBJ whole genome shotgun (WGS) entry which is preliminary data.</text>
</comment>
<dbReference type="InterPro" id="IPR019734">
    <property type="entry name" value="TPR_rpt"/>
</dbReference>
<dbReference type="SMART" id="SM00028">
    <property type="entry name" value="TPR"/>
    <property type="match status" value="2"/>
</dbReference>
<dbReference type="Proteomes" id="UP000030129">
    <property type="component" value="Unassembled WGS sequence"/>
</dbReference>
<dbReference type="EMBL" id="JRLV01000008">
    <property type="protein sequence ID" value="KGO81103.1"/>
    <property type="molecule type" value="Genomic_DNA"/>
</dbReference>
<sequence length="184" mass="21688">MGISTYEVMYIQALDNYPYNVEECIEKLQYVIAGDDEHAGAHCLMGRIYEEQLKDFKQAEYYYRMTLYLDRDYTPVYSQFAGLLINLKRFKEAEAIIDIGMKVPGIDEASLIYLKGLLYEKYEMYATAIQYYTDAKKICLNNYFMDDMDGHIKRVKDKKDLEKKSEKNKSDKKKEKKNKSEKSS</sequence>
<dbReference type="InterPro" id="IPR011990">
    <property type="entry name" value="TPR-like_helical_dom_sf"/>
</dbReference>
<name>A0A0A2LPE5_9FLAO</name>
<accession>A0A0A2LPE5</accession>
<keyword evidence="3" id="KW-1185">Reference proteome</keyword>
<dbReference type="RefSeq" id="WP_035133114.1">
    <property type="nucleotide sequence ID" value="NZ_JRLV01000008.1"/>
</dbReference>
<protein>
    <submittedName>
        <fullName evidence="2">Uncharacterized protein</fullName>
    </submittedName>
</protein>
<feature type="region of interest" description="Disordered" evidence="1">
    <location>
        <begin position="157"/>
        <end position="184"/>
    </location>
</feature>
<gene>
    <name evidence="2" type="ORF">Q763_08440</name>
</gene>
<dbReference type="Gene3D" id="1.25.40.10">
    <property type="entry name" value="Tetratricopeptide repeat domain"/>
    <property type="match status" value="1"/>
</dbReference>
<reference evidence="2 3" key="1">
    <citation type="submission" date="2013-09" db="EMBL/GenBank/DDBJ databases">
        <authorList>
            <person name="Zeng Z."/>
            <person name="Chen C."/>
        </authorList>
    </citation>
    <scope>NUCLEOTIDE SEQUENCE [LARGE SCALE GENOMIC DNA]</scope>
    <source>
        <strain evidence="2 3">F44-8</strain>
    </source>
</reference>
<evidence type="ECO:0000313" key="2">
    <source>
        <dbReference type="EMBL" id="KGO81103.1"/>
    </source>
</evidence>
<dbReference type="STRING" id="1406840.Q763_08440"/>
<proteinExistence type="predicted"/>
<evidence type="ECO:0000256" key="1">
    <source>
        <dbReference type="SAM" id="MobiDB-lite"/>
    </source>
</evidence>
<evidence type="ECO:0000313" key="3">
    <source>
        <dbReference type="Proteomes" id="UP000030129"/>
    </source>
</evidence>
<organism evidence="2 3">
    <name type="scientific">Flavobacterium beibuense F44-8</name>
    <dbReference type="NCBI Taxonomy" id="1406840"/>
    <lineage>
        <taxon>Bacteria</taxon>
        <taxon>Pseudomonadati</taxon>
        <taxon>Bacteroidota</taxon>
        <taxon>Flavobacteriia</taxon>
        <taxon>Flavobacteriales</taxon>
        <taxon>Flavobacteriaceae</taxon>
        <taxon>Flavobacterium</taxon>
    </lineage>
</organism>
<dbReference type="AlphaFoldDB" id="A0A0A2LPE5"/>